<dbReference type="InterPro" id="IPR005829">
    <property type="entry name" value="Sugar_transporter_CS"/>
</dbReference>
<keyword evidence="3 5" id="KW-1133">Transmembrane helix</keyword>
<dbReference type="GO" id="GO:0022857">
    <property type="term" value="F:transmembrane transporter activity"/>
    <property type="evidence" value="ECO:0007669"/>
    <property type="project" value="InterPro"/>
</dbReference>
<feature type="transmembrane region" description="Helical" evidence="5">
    <location>
        <begin position="89"/>
        <end position="108"/>
    </location>
</feature>
<dbReference type="InterPro" id="IPR050549">
    <property type="entry name" value="MFS_Trehalose_Transporter"/>
</dbReference>
<dbReference type="InterPro" id="IPR020846">
    <property type="entry name" value="MFS_dom"/>
</dbReference>
<organism evidence="7 8">
    <name type="scientific">Ignelater luminosus</name>
    <name type="common">Cucubano</name>
    <name type="synonym">Pyrophorus luminosus</name>
    <dbReference type="NCBI Taxonomy" id="2038154"/>
    <lineage>
        <taxon>Eukaryota</taxon>
        <taxon>Metazoa</taxon>
        <taxon>Ecdysozoa</taxon>
        <taxon>Arthropoda</taxon>
        <taxon>Hexapoda</taxon>
        <taxon>Insecta</taxon>
        <taxon>Pterygota</taxon>
        <taxon>Neoptera</taxon>
        <taxon>Endopterygota</taxon>
        <taxon>Coleoptera</taxon>
        <taxon>Polyphaga</taxon>
        <taxon>Elateriformia</taxon>
        <taxon>Elateroidea</taxon>
        <taxon>Elateridae</taxon>
        <taxon>Agrypninae</taxon>
        <taxon>Pyrophorini</taxon>
        <taxon>Ignelater</taxon>
    </lineage>
</organism>
<dbReference type="PANTHER" id="PTHR48021">
    <property type="match status" value="1"/>
</dbReference>
<feature type="transmembrane region" description="Helical" evidence="5">
    <location>
        <begin position="20"/>
        <end position="42"/>
    </location>
</feature>
<dbReference type="Pfam" id="PF00083">
    <property type="entry name" value="Sugar_tr"/>
    <property type="match status" value="1"/>
</dbReference>
<dbReference type="Proteomes" id="UP000801492">
    <property type="component" value="Unassembled WGS sequence"/>
</dbReference>
<proteinExistence type="predicted"/>
<dbReference type="PROSITE" id="PS50850">
    <property type="entry name" value="MFS"/>
    <property type="match status" value="1"/>
</dbReference>
<dbReference type="Gene3D" id="1.20.1250.20">
    <property type="entry name" value="MFS general substrate transporter like domains"/>
    <property type="match status" value="1"/>
</dbReference>
<evidence type="ECO:0000256" key="5">
    <source>
        <dbReference type="SAM" id="Phobius"/>
    </source>
</evidence>
<feature type="transmembrane region" description="Helical" evidence="5">
    <location>
        <begin position="114"/>
        <end position="135"/>
    </location>
</feature>
<keyword evidence="4 5" id="KW-0472">Membrane</keyword>
<dbReference type="InterPro" id="IPR036259">
    <property type="entry name" value="MFS_trans_sf"/>
</dbReference>
<accession>A0A8K0GI57</accession>
<feature type="non-terminal residue" evidence="7">
    <location>
        <position position="251"/>
    </location>
</feature>
<feature type="transmembrane region" description="Helical" evidence="5">
    <location>
        <begin position="147"/>
        <end position="165"/>
    </location>
</feature>
<dbReference type="AlphaFoldDB" id="A0A8K0GI57"/>
<feature type="transmembrane region" description="Helical" evidence="5">
    <location>
        <begin position="171"/>
        <end position="192"/>
    </location>
</feature>
<sequence>MRNLIKRIQKSWRYGIGRTVVAAACAHSVSISVGICQGYSAILIPQLVVSDDFDITSEESSWLASLGAVTNPVGSVLSGLLAEYFGRRLSILLSSIPFLIGWLCIAAANNIWCLYTGRLITGIAAGMSTACYTYVAEISSPEHRGIFQALGPISASFGILLTYTLGTFLKWNVVALISIIFSIFTLVSIQFVPESPAYLAKKDKRIEAFNSLIWFRRNNAIAQEEFDRYVITNKGTDDSSSFKNVYFTAAT</sequence>
<dbReference type="InterPro" id="IPR005828">
    <property type="entry name" value="MFS_sugar_transport-like"/>
</dbReference>
<dbReference type="OrthoDB" id="6612291at2759"/>
<reference evidence="7" key="1">
    <citation type="submission" date="2019-08" db="EMBL/GenBank/DDBJ databases">
        <title>The genome of the North American firefly Photinus pyralis.</title>
        <authorList>
            <consortium name="Photinus pyralis genome working group"/>
            <person name="Fallon T.R."/>
            <person name="Sander Lower S.E."/>
            <person name="Weng J.-K."/>
        </authorList>
    </citation>
    <scope>NUCLEOTIDE SEQUENCE</scope>
    <source>
        <strain evidence="7">TRF0915ILg1</strain>
        <tissue evidence="7">Whole body</tissue>
    </source>
</reference>
<comment type="caution">
    <text evidence="7">The sequence shown here is derived from an EMBL/GenBank/DDBJ whole genome shotgun (WGS) entry which is preliminary data.</text>
</comment>
<gene>
    <name evidence="7" type="ORF">ILUMI_00701</name>
</gene>
<evidence type="ECO:0000313" key="8">
    <source>
        <dbReference type="Proteomes" id="UP000801492"/>
    </source>
</evidence>
<dbReference type="SUPFAM" id="SSF103473">
    <property type="entry name" value="MFS general substrate transporter"/>
    <property type="match status" value="1"/>
</dbReference>
<evidence type="ECO:0000256" key="1">
    <source>
        <dbReference type="ARBA" id="ARBA00004141"/>
    </source>
</evidence>
<name>A0A8K0GI57_IGNLU</name>
<keyword evidence="8" id="KW-1185">Reference proteome</keyword>
<keyword evidence="2 5" id="KW-0812">Transmembrane</keyword>
<evidence type="ECO:0000256" key="2">
    <source>
        <dbReference type="ARBA" id="ARBA00022692"/>
    </source>
</evidence>
<evidence type="ECO:0000256" key="3">
    <source>
        <dbReference type="ARBA" id="ARBA00022989"/>
    </source>
</evidence>
<evidence type="ECO:0000259" key="6">
    <source>
        <dbReference type="PROSITE" id="PS50850"/>
    </source>
</evidence>
<dbReference type="PANTHER" id="PTHR48021:SF32">
    <property type="entry name" value="FACILITATED TREHALOSE TRANSPORTER TRET1-2 HOMOLOG-LIKE PROTEIN"/>
    <property type="match status" value="1"/>
</dbReference>
<comment type="subcellular location">
    <subcellularLocation>
        <location evidence="1">Membrane</location>
        <topology evidence="1">Multi-pass membrane protein</topology>
    </subcellularLocation>
</comment>
<protein>
    <recommendedName>
        <fullName evidence="6">Major facilitator superfamily (MFS) profile domain-containing protein</fullName>
    </recommendedName>
</protein>
<dbReference type="PROSITE" id="PS00216">
    <property type="entry name" value="SUGAR_TRANSPORT_1"/>
    <property type="match status" value="1"/>
</dbReference>
<evidence type="ECO:0000256" key="4">
    <source>
        <dbReference type="ARBA" id="ARBA00023136"/>
    </source>
</evidence>
<dbReference type="GO" id="GO:0016020">
    <property type="term" value="C:membrane"/>
    <property type="evidence" value="ECO:0007669"/>
    <property type="project" value="UniProtKB-SubCell"/>
</dbReference>
<feature type="domain" description="Major facilitator superfamily (MFS) profile" evidence="6">
    <location>
        <begin position="18"/>
        <end position="251"/>
    </location>
</feature>
<evidence type="ECO:0000313" key="7">
    <source>
        <dbReference type="EMBL" id="KAF2905475.1"/>
    </source>
</evidence>
<dbReference type="EMBL" id="VTPC01000528">
    <property type="protein sequence ID" value="KAF2905475.1"/>
    <property type="molecule type" value="Genomic_DNA"/>
</dbReference>